<dbReference type="InterPro" id="IPR035929">
    <property type="entry name" value="CoaB-like_sf"/>
</dbReference>
<name>A0A917GN74_9GAMM</name>
<dbReference type="Gene3D" id="3.40.50.10300">
    <property type="entry name" value="CoaB-like"/>
    <property type="match status" value="1"/>
</dbReference>
<comment type="function">
    <text evidence="3">Catalyzes two sequential steps in the biosynthesis of coenzyme A. In the first step cysteine is conjugated to 4'-phosphopantothenate to form 4-phosphopantothenoylcysteine. In the second step the latter compound is decarboxylated to form 4'-phosphopantotheine.</text>
</comment>
<evidence type="ECO:0000313" key="7">
    <source>
        <dbReference type="EMBL" id="GGG51681.1"/>
    </source>
</evidence>
<keyword evidence="3" id="KW-0460">Magnesium</keyword>
<comment type="pathway">
    <text evidence="3 4">Cofactor biosynthesis; coenzyme A biosynthesis; CoA from (R)-pantothenate: step 2/5.</text>
</comment>
<comment type="catalytic activity">
    <reaction evidence="3 4">
        <text>N-[(R)-4-phosphopantothenoyl]-L-cysteine + H(+) = (R)-4'-phosphopantetheine + CO2</text>
        <dbReference type="Rhea" id="RHEA:16793"/>
        <dbReference type="ChEBI" id="CHEBI:15378"/>
        <dbReference type="ChEBI" id="CHEBI:16526"/>
        <dbReference type="ChEBI" id="CHEBI:59458"/>
        <dbReference type="ChEBI" id="CHEBI:61723"/>
        <dbReference type="EC" id="4.1.1.36"/>
    </reaction>
</comment>
<evidence type="ECO:0000256" key="1">
    <source>
        <dbReference type="ARBA" id="ARBA00022793"/>
    </source>
</evidence>
<feature type="active site" description="Proton donor" evidence="3">
    <location>
        <position position="164"/>
    </location>
</feature>
<dbReference type="InterPro" id="IPR003382">
    <property type="entry name" value="Flavoprotein"/>
</dbReference>
<dbReference type="GO" id="GO:0004633">
    <property type="term" value="F:phosphopantothenoylcysteine decarboxylase activity"/>
    <property type="evidence" value="ECO:0007669"/>
    <property type="project" value="UniProtKB-UniRule"/>
</dbReference>
<sequence>MPTETLATLANKRILLGMTGGIAAYKCAELTRLLTKAGATVKVVMTAAATEFMTPLTMQALSGHKVHLDLLDADAEAGMGHIELARWPDLVLVAPASADFMARLASGQADDLLTTLLLATPAPVALAPAMNQGMWSKPGTQANLTTLREQGIHLFGPDSGIQACGDTGPGRMQEPEALAASCASLFPTNMLSGRHLLITGGPTREAIDPVRYISNHSSGKMAYALAEEAVLAGARVTLVSGPVNLAVPDRVSCLFVDSAQQMLAACEQVLDQQDMVDAFIGVAAVADYRVAQVSEQKIKKQDEEMVLRLVRNPDILATVAERQERPFMVGFAAETENLLAHAGNKVRRKKLDLIFANDASATFNSDAAAAVALWPMTGEDKLAQQSLGPATKSFLARQMLTLISERLLQREAND</sequence>
<dbReference type="GO" id="GO:0010181">
    <property type="term" value="F:FMN binding"/>
    <property type="evidence" value="ECO:0007669"/>
    <property type="project" value="UniProtKB-UniRule"/>
</dbReference>
<dbReference type="NCBIfam" id="TIGR00521">
    <property type="entry name" value="coaBC_dfp"/>
    <property type="match status" value="1"/>
</dbReference>
<keyword evidence="3 4" id="KW-0288">FMN</keyword>
<proteinExistence type="inferred from homology"/>
<feature type="binding site" evidence="3">
    <location>
        <position position="345"/>
    </location>
    <ligand>
        <name>CTP</name>
        <dbReference type="ChEBI" id="CHEBI:37563"/>
    </ligand>
</feature>
<comment type="similarity">
    <text evidence="3 4">In the C-terminal section; belongs to the PPC synthetase family.</text>
</comment>
<dbReference type="GO" id="GO:0015941">
    <property type="term" value="P:pantothenate catabolic process"/>
    <property type="evidence" value="ECO:0007669"/>
    <property type="project" value="InterPro"/>
</dbReference>
<keyword evidence="2 3" id="KW-0456">Lyase</keyword>
<dbReference type="Pfam" id="PF04127">
    <property type="entry name" value="DFP"/>
    <property type="match status" value="1"/>
</dbReference>
<feature type="domain" description="Flavoprotein" evidence="5">
    <location>
        <begin position="12"/>
        <end position="183"/>
    </location>
</feature>
<feature type="region of interest" description="Phosphopantothenoylcysteine decarboxylase" evidence="3">
    <location>
        <begin position="1"/>
        <end position="195"/>
    </location>
</feature>
<feature type="binding site" evidence="3">
    <location>
        <position position="287"/>
    </location>
    <ligand>
        <name>CTP</name>
        <dbReference type="ChEBI" id="CHEBI:37563"/>
    </ligand>
</feature>
<dbReference type="EC" id="6.3.2.5" evidence="3"/>
<comment type="caution">
    <text evidence="3">Lacks conserved residue(s) required for the propagation of feature annotation.</text>
</comment>
<accession>A0A917GN74</accession>
<dbReference type="InterPro" id="IPR005252">
    <property type="entry name" value="CoaBC"/>
</dbReference>
<keyword evidence="3 4" id="KW-0436">Ligase</keyword>
<evidence type="ECO:0000259" key="5">
    <source>
        <dbReference type="Pfam" id="PF02441"/>
    </source>
</evidence>
<evidence type="ECO:0000256" key="2">
    <source>
        <dbReference type="ARBA" id="ARBA00023239"/>
    </source>
</evidence>
<dbReference type="Proteomes" id="UP000627715">
    <property type="component" value="Unassembled WGS sequence"/>
</dbReference>
<dbReference type="Pfam" id="PF02441">
    <property type="entry name" value="Flavoprotein"/>
    <property type="match status" value="1"/>
</dbReference>
<evidence type="ECO:0000256" key="3">
    <source>
        <dbReference type="HAMAP-Rule" id="MF_02225"/>
    </source>
</evidence>
<dbReference type="GO" id="GO:0071513">
    <property type="term" value="C:phosphopantothenoylcysteine decarboxylase complex"/>
    <property type="evidence" value="ECO:0007669"/>
    <property type="project" value="TreeGrafter"/>
</dbReference>
<reference evidence="7" key="1">
    <citation type="journal article" date="2014" name="Int. J. Syst. Evol. Microbiol.">
        <title>Complete genome sequence of Corynebacterium casei LMG S-19264T (=DSM 44701T), isolated from a smear-ripened cheese.</title>
        <authorList>
            <consortium name="US DOE Joint Genome Institute (JGI-PGF)"/>
            <person name="Walter F."/>
            <person name="Albersmeier A."/>
            <person name="Kalinowski J."/>
            <person name="Ruckert C."/>
        </authorList>
    </citation>
    <scope>NUCLEOTIDE SEQUENCE</scope>
    <source>
        <strain evidence="7">CGMCC 1.15425</strain>
    </source>
</reference>
<protein>
    <recommendedName>
        <fullName evidence="3">Coenzyme A biosynthesis bifunctional protein CoaBC</fullName>
    </recommendedName>
    <alternativeName>
        <fullName evidence="3">DNA/pantothenate metabolism flavoprotein</fullName>
    </alternativeName>
    <alternativeName>
        <fullName evidence="3">Phosphopantothenoylcysteine synthetase/decarboxylase</fullName>
        <shortName evidence="3">PPCS-PPCDC</shortName>
    </alternativeName>
    <domain>
        <recommendedName>
            <fullName evidence="3">Phosphopantothenoylcysteine decarboxylase</fullName>
            <shortName evidence="3">PPC decarboxylase</shortName>
            <shortName evidence="3">PPC-DC</shortName>
            <ecNumber evidence="3">4.1.1.36</ecNumber>
        </recommendedName>
        <alternativeName>
            <fullName evidence="3">CoaC</fullName>
        </alternativeName>
    </domain>
    <domain>
        <recommendedName>
            <fullName evidence="3">Phosphopantothenate--cysteine ligase</fullName>
            <ecNumber evidence="3">6.3.2.5</ecNumber>
        </recommendedName>
        <alternativeName>
            <fullName evidence="3">CoaB</fullName>
        </alternativeName>
        <alternativeName>
            <fullName evidence="3">Phosphopantothenoylcysteine synthetase</fullName>
            <shortName evidence="3">PPC synthetase</shortName>
            <shortName evidence="3">PPC-S</shortName>
        </alternativeName>
    </domain>
</protein>
<comment type="caution">
    <text evidence="7">The sequence shown here is derived from an EMBL/GenBank/DDBJ whole genome shotgun (WGS) entry which is preliminary data.</text>
</comment>
<dbReference type="EC" id="4.1.1.36" evidence="3"/>
<evidence type="ECO:0000259" key="6">
    <source>
        <dbReference type="Pfam" id="PF04127"/>
    </source>
</evidence>
<comment type="cofactor">
    <cofactor evidence="3">
        <name>FMN</name>
        <dbReference type="ChEBI" id="CHEBI:58210"/>
    </cofactor>
    <text evidence="3">Binds 1 FMN per subunit.</text>
</comment>
<dbReference type="HAMAP" id="MF_02225">
    <property type="entry name" value="CoaBC"/>
    <property type="match status" value="1"/>
</dbReference>
<dbReference type="GO" id="GO:0015937">
    <property type="term" value="P:coenzyme A biosynthetic process"/>
    <property type="evidence" value="ECO:0007669"/>
    <property type="project" value="UniProtKB-UniRule"/>
</dbReference>
<dbReference type="EMBL" id="BMIY01000002">
    <property type="protein sequence ID" value="GGG51681.1"/>
    <property type="molecule type" value="Genomic_DNA"/>
</dbReference>
<feature type="region of interest" description="Phosphopantothenate--cysteine ligase" evidence="3">
    <location>
        <begin position="196"/>
        <end position="414"/>
    </location>
</feature>
<feature type="binding site" evidence="3">
    <location>
        <position position="349"/>
    </location>
    <ligand>
        <name>CTP</name>
        <dbReference type="ChEBI" id="CHEBI:37563"/>
    </ligand>
</feature>
<gene>
    <name evidence="7" type="primary">coaC</name>
    <name evidence="3" type="synonym">coaBC</name>
    <name evidence="7" type="ORF">GCM10011403_06090</name>
</gene>
<comment type="similarity">
    <text evidence="3 4">In the N-terminal section; belongs to the HFCD (homo-oligomeric flavin containing Cys decarboxylase) superfamily.</text>
</comment>
<dbReference type="SUPFAM" id="SSF52507">
    <property type="entry name" value="Homo-oligomeric flavin-containing Cys decarboxylases, HFCD"/>
    <property type="match status" value="1"/>
</dbReference>
<feature type="binding site" evidence="3">
    <location>
        <position position="331"/>
    </location>
    <ligand>
        <name>CTP</name>
        <dbReference type="ChEBI" id="CHEBI:37563"/>
    </ligand>
</feature>
<evidence type="ECO:0000313" key="8">
    <source>
        <dbReference type="Proteomes" id="UP000627715"/>
    </source>
</evidence>
<keyword evidence="3" id="KW-0479">Metal-binding</keyword>
<evidence type="ECO:0000256" key="4">
    <source>
        <dbReference type="RuleBase" id="RU364078"/>
    </source>
</evidence>
<dbReference type="AlphaFoldDB" id="A0A917GN74"/>
<keyword evidence="3" id="KW-0511">Multifunctional enzyme</keyword>
<keyword evidence="3 4" id="KW-0285">Flavoprotein</keyword>
<dbReference type="InterPro" id="IPR007085">
    <property type="entry name" value="DNA/pantothenate-metab_flavo_C"/>
</dbReference>
<feature type="binding site" evidence="3">
    <location>
        <position position="297"/>
    </location>
    <ligand>
        <name>CTP</name>
        <dbReference type="ChEBI" id="CHEBI:37563"/>
    </ligand>
</feature>
<dbReference type="GO" id="GO:0046872">
    <property type="term" value="F:metal ion binding"/>
    <property type="evidence" value="ECO:0007669"/>
    <property type="project" value="UniProtKB-KW"/>
</dbReference>
<organism evidence="7 8">
    <name type="scientific">Pseudohongiella nitratireducens</name>
    <dbReference type="NCBI Taxonomy" id="1768907"/>
    <lineage>
        <taxon>Bacteria</taxon>
        <taxon>Pseudomonadati</taxon>
        <taxon>Pseudomonadota</taxon>
        <taxon>Gammaproteobacteria</taxon>
        <taxon>Pseudomonadales</taxon>
        <taxon>Pseudohongiellaceae</taxon>
        <taxon>Pseudohongiella</taxon>
    </lineage>
</organism>
<dbReference type="GO" id="GO:0004632">
    <property type="term" value="F:phosphopantothenate--cysteine ligase activity"/>
    <property type="evidence" value="ECO:0007669"/>
    <property type="project" value="UniProtKB-UniRule"/>
</dbReference>
<keyword evidence="1 3" id="KW-0210">Decarboxylase</keyword>
<comment type="function">
    <text evidence="4">Catalyzes two steps in the biosynthesis of coenzyme A. In the first step cysteine is conjugated to 4'-phosphopantothenate to form 4-phosphopantothenoylcysteine, in the latter compound is decarboxylated to form 4'-phosphopantotheine.</text>
</comment>
<dbReference type="PANTHER" id="PTHR14359:SF6">
    <property type="entry name" value="PHOSPHOPANTOTHENOYLCYSTEINE DECARBOXYLASE"/>
    <property type="match status" value="1"/>
</dbReference>
<feature type="domain" description="DNA/pantothenate metabolism flavoprotein C-terminal" evidence="6">
    <location>
        <begin position="191"/>
        <end position="404"/>
    </location>
</feature>
<comment type="pathway">
    <text evidence="3 4">Cofactor biosynthesis; coenzyme A biosynthesis; CoA from (R)-pantothenate: step 3/5.</text>
</comment>
<comment type="cofactor">
    <cofactor evidence="3">
        <name>Mg(2+)</name>
        <dbReference type="ChEBI" id="CHEBI:18420"/>
    </cofactor>
</comment>
<reference evidence="7" key="2">
    <citation type="submission" date="2020-09" db="EMBL/GenBank/DDBJ databases">
        <authorList>
            <person name="Sun Q."/>
            <person name="Zhou Y."/>
        </authorList>
    </citation>
    <scope>NUCLEOTIDE SEQUENCE</scope>
    <source>
        <strain evidence="7">CGMCC 1.15425</strain>
    </source>
</reference>
<keyword evidence="8" id="KW-1185">Reference proteome</keyword>
<dbReference type="OrthoDB" id="9802554at2"/>
<dbReference type="Gene3D" id="3.40.50.1950">
    <property type="entry name" value="Flavin prenyltransferase-like"/>
    <property type="match status" value="1"/>
</dbReference>
<comment type="catalytic activity">
    <reaction evidence="3 4">
        <text>(R)-4'-phosphopantothenate + L-cysteine + CTP = N-[(R)-4-phosphopantothenoyl]-L-cysteine + CMP + diphosphate + H(+)</text>
        <dbReference type="Rhea" id="RHEA:19397"/>
        <dbReference type="ChEBI" id="CHEBI:10986"/>
        <dbReference type="ChEBI" id="CHEBI:15378"/>
        <dbReference type="ChEBI" id="CHEBI:33019"/>
        <dbReference type="ChEBI" id="CHEBI:35235"/>
        <dbReference type="ChEBI" id="CHEBI:37563"/>
        <dbReference type="ChEBI" id="CHEBI:59458"/>
        <dbReference type="ChEBI" id="CHEBI:60377"/>
        <dbReference type="EC" id="6.3.2.5"/>
    </reaction>
</comment>
<dbReference type="PANTHER" id="PTHR14359">
    <property type="entry name" value="HOMO-OLIGOMERIC FLAVIN CONTAINING CYS DECARBOXYLASE FAMILY"/>
    <property type="match status" value="1"/>
</dbReference>
<feature type="binding site" evidence="3">
    <location>
        <begin position="313"/>
        <end position="316"/>
    </location>
    <ligand>
        <name>CTP</name>
        <dbReference type="ChEBI" id="CHEBI:37563"/>
    </ligand>
</feature>
<dbReference type="SUPFAM" id="SSF102645">
    <property type="entry name" value="CoaB-like"/>
    <property type="match status" value="1"/>
</dbReference>
<dbReference type="InterPro" id="IPR036551">
    <property type="entry name" value="Flavin_trans-like"/>
</dbReference>